<feature type="compositionally biased region" description="Low complexity" evidence="1">
    <location>
        <begin position="36"/>
        <end position="58"/>
    </location>
</feature>
<reference evidence="2 3" key="1">
    <citation type="submission" date="2023-07" db="EMBL/GenBank/DDBJ databases">
        <title>Sorghum-associated microbial communities from plants grown in Nebraska, USA.</title>
        <authorList>
            <person name="Schachtman D."/>
        </authorList>
    </citation>
    <scope>NUCLEOTIDE SEQUENCE [LARGE SCALE GENOMIC DNA]</scope>
    <source>
        <strain evidence="2 3">CC60</strain>
    </source>
</reference>
<sequence length="150" mass="16115">MPVFHVTGPDGHTYEINAPEGATEQDAIQYAQANLAQPSGGAPAPTQPQPSAAQPEQSFMDKLGDQLTYQYDQLNQFGNNLVDPIAHHFASIPVGLAQLGMHGAKAVGDVIAPADNTLSGLITGKQDGNWIDRQTAAYDKWVQDRENAYQ</sequence>
<proteinExistence type="predicted"/>
<evidence type="ECO:0000313" key="3">
    <source>
        <dbReference type="Proteomes" id="UP001237737"/>
    </source>
</evidence>
<dbReference type="Proteomes" id="UP001237737">
    <property type="component" value="Unassembled WGS sequence"/>
</dbReference>
<name>A0ABT9T0L6_9GAMM</name>
<evidence type="ECO:0000313" key="2">
    <source>
        <dbReference type="EMBL" id="MDQ0010540.1"/>
    </source>
</evidence>
<accession>A0ABT9T0L6</accession>
<dbReference type="RefSeq" id="WP_306850619.1">
    <property type="nucleotide sequence ID" value="NZ_JAUSSK010000003.1"/>
</dbReference>
<comment type="caution">
    <text evidence="2">The sequence shown here is derived from an EMBL/GenBank/DDBJ whole genome shotgun (WGS) entry which is preliminary data.</text>
</comment>
<keyword evidence="3" id="KW-1185">Reference proteome</keyword>
<organism evidence="2 3">
    <name type="scientific">Luteibacter jiangsuensis</name>
    <dbReference type="NCBI Taxonomy" id="637577"/>
    <lineage>
        <taxon>Bacteria</taxon>
        <taxon>Pseudomonadati</taxon>
        <taxon>Pseudomonadota</taxon>
        <taxon>Gammaproteobacteria</taxon>
        <taxon>Lysobacterales</taxon>
        <taxon>Rhodanobacteraceae</taxon>
        <taxon>Luteibacter</taxon>
    </lineage>
</organism>
<dbReference type="EMBL" id="JAUSSK010000003">
    <property type="protein sequence ID" value="MDQ0010540.1"/>
    <property type="molecule type" value="Genomic_DNA"/>
</dbReference>
<gene>
    <name evidence="2" type="ORF">J2T07_002730</name>
</gene>
<evidence type="ECO:0000256" key="1">
    <source>
        <dbReference type="SAM" id="MobiDB-lite"/>
    </source>
</evidence>
<feature type="region of interest" description="Disordered" evidence="1">
    <location>
        <begin position="33"/>
        <end position="62"/>
    </location>
</feature>
<protein>
    <submittedName>
        <fullName evidence="2">Uncharacterized protein</fullName>
    </submittedName>
</protein>